<proteinExistence type="predicted"/>
<dbReference type="EMBL" id="LAZR01000138">
    <property type="protein sequence ID" value="KKN87402.1"/>
    <property type="molecule type" value="Genomic_DNA"/>
</dbReference>
<protein>
    <submittedName>
        <fullName evidence="2">Uncharacterized protein</fullName>
    </submittedName>
</protein>
<dbReference type="AlphaFoldDB" id="A0A0F9UJ70"/>
<reference evidence="2" key="1">
    <citation type="journal article" date="2015" name="Nature">
        <title>Complex archaea that bridge the gap between prokaryotes and eukaryotes.</title>
        <authorList>
            <person name="Spang A."/>
            <person name="Saw J.H."/>
            <person name="Jorgensen S.L."/>
            <person name="Zaremba-Niedzwiedzka K."/>
            <person name="Martijn J."/>
            <person name="Lind A.E."/>
            <person name="van Eijk R."/>
            <person name="Schleper C."/>
            <person name="Guy L."/>
            <person name="Ettema T.J."/>
        </authorList>
    </citation>
    <scope>NUCLEOTIDE SEQUENCE</scope>
</reference>
<comment type="caution">
    <text evidence="2">The sequence shown here is derived from an EMBL/GenBank/DDBJ whole genome shotgun (WGS) entry which is preliminary data.</text>
</comment>
<sequence>MRSFTDTQSCAGILYPGLLGIGVQKSLRAEGRSDILAVAIGVAADDGLTTPRQQPVAKKSGLLELTVIVLGSSHHALAEGREATDNPCRSPLFFWGWRVVMRGLFIAMCLVMMGGCMGGPYGDKTDAAVVCIQPDAVVCSELPNPCTKAGISLSGGVGWLEEASDATEIADAIDELIERAASFDACLGE</sequence>
<feature type="transmembrane region" description="Helical" evidence="1">
    <location>
        <begin position="99"/>
        <end position="121"/>
    </location>
</feature>
<evidence type="ECO:0000256" key="1">
    <source>
        <dbReference type="SAM" id="Phobius"/>
    </source>
</evidence>
<accession>A0A0F9UJ70</accession>
<organism evidence="2">
    <name type="scientific">marine sediment metagenome</name>
    <dbReference type="NCBI Taxonomy" id="412755"/>
    <lineage>
        <taxon>unclassified sequences</taxon>
        <taxon>metagenomes</taxon>
        <taxon>ecological metagenomes</taxon>
    </lineage>
</organism>
<keyword evidence="1" id="KW-1133">Transmembrane helix</keyword>
<name>A0A0F9UJ70_9ZZZZ</name>
<evidence type="ECO:0000313" key="2">
    <source>
        <dbReference type="EMBL" id="KKN87402.1"/>
    </source>
</evidence>
<keyword evidence="1" id="KW-0812">Transmembrane</keyword>
<gene>
    <name evidence="2" type="ORF">LCGC14_0258570</name>
</gene>
<keyword evidence="1" id="KW-0472">Membrane</keyword>